<evidence type="ECO:0000313" key="2">
    <source>
        <dbReference type="Proteomes" id="UP001299220"/>
    </source>
</evidence>
<proteinExistence type="predicted"/>
<comment type="caution">
    <text evidence="1">The sequence shown here is derived from an EMBL/GenBank/DDBJ whole genome shotgun (WGS) entry which is preliminary data.</text>
</comment>
<accession>A0ABS9CL64</accession>
<evidence type="ECO:0008006" key="3">
    <source>
        <dbReference type="Google" id="ProtNLM"/>
    </source>
</evidence>
<keyword evidence="2" id="KW-1185">Reference proteome</keyword>
<gene>
    <name evidence="1" type="ORF">JQM67_02910</name>
</gene>
<evidence type="ECO:0000313" key="1">
    <source>
        <dbReference type="EMBL" id="MCF2651552.1"/>
    </source>
</evidence>
<name>A0ABS9CL64_9FIRM</name>
<dbReference type="RefSeq" id="WP_235322564.1">
    <property type="nucleotide sequence ID" value="NZ_JAFBIT010000001.1"/>
</dbReference>
<organism evidence="1 2">
    <name type="scientific">Anaeromassilibacillus senegalensis</name>
    <dbReference type="NCBI Taxonomy" id="1673717"/>
    <lineage>
        <taxon>Bacteria</taxon>
        <taxon>Bacillati</taxon>
        <taxon>Bacillota</taxon>
        <taxon>Clostridia</taxon>
        <taxon>Eubacteriales</taxon>
        <taxon>Acutalibacteraceae</taxon>
        <taxon>Anaeromassilibacillus</taxon>
    </lineage>
</organism>
<dbReference type="Proteomes" id="UP001299220">
    <property type="component" value="Unassembled WGS sequence"/>
</dbReference>
<sequence length="168" mass="18316">MEIKLTIGGVGREEILARLQRQGIQLNDYARQWLGHPGFHLLDQPQTVTLRILELGALGCAGGATLPQIFRLAARNGLSPCAPETALFLRLALDAQPQSTNSVLSGAHHSPQGAIVVASERLSGDEAFPAGLYLRHVDGILWLRGYVCGDDYLWQPQDIFAFAVCEKE</sequence>
<reference evidence="1 2" key="1">
    <citation type="submission" date="2020-12" db="EMBL/GenBank/DDBJ databases">
        <title>Whole genome sequences of gut porcine anaerobes.</title>
        <authorList>
            <person name="Kubasova T."/>
            <person name="Jahodarova E."/>
            <person name="Rychlik I."/>
        </authorList>
    </citation>
    <scope>NUCLEOTIDE SEQUENCE [LARGE SCALE GENOMIC DNA]</scope>
    <source>
        <strain evidence="1 2">An867</strain>
    </source>
</reference>
<protein>
    <recommendedName>
        <fullName evidence="3">Helicase</fullName>
    </recommendedName>
</protein>
<dbReference type="EMBL" id="JAFBIT010000001">
    <property type="protein sequence ID" value="MCF2651552.1"/>
    <property type="molecule type" value="Genomic_DNA"/>
</dbReference>